<protein>
    <submittedName>
        <fullName evidence="2">Tetratricopeptide repeat family</fullName>
    </submittedName>
</protein>
<dbReference type="Proteomes" id="UP000017559">
    <property type="component" value="Unassembled WGS sequence"/>
</dbReference>
<keyword evidence="3" id="KW-1185">Reference proteome</keyword>
<organism evidence="2 3">
    <name type="scientific">Moniliophthora roreri (strain MCA 2997)</name>
    <name type="common">Cocoa frosty pod rot fungus</name>
    <name type="synonym">Crinipellis roreri</name>
    <dbReference type="NCBI Taxonomy" id="1381753"/>
    <lineage>
        <taxon>Eukaryota</taxon>
        <taxon>Fungi</taxon>
        <taxon>Dikarya</taxon>
        <taxon>Basidiomycota</taxon>
        <taxon>Agaricomycotina</taxon>
        <taxon>Agaricomycetes</taxon>
        <taxon>Agaricomycetidae</taxon>
        <taxon>Agaricales</taxon>
        <taxon>Marasmiineae</taxon>
        <taxon>Marasmiaceae</taxon>
        <taxon>Moniliophthora</taxon>
    </lineage>
</organism>
<feature type="compositionally biased region" description="Low complexity" evidence="1">
    <location>
        <begin position="224"/>
        <end position="243"/>
    </location>
</feature>
<accession>V2YIC5</accession>
<gene>
    <name evidence="2" type="ORF">Moror_2678</name>
</gene>
<evidence type="ECO:0000313" key="3">
    <source>
        <dbReference type="Proteomes" id="UP000017559"/>
    </source>
</evidence>
<name>V2YIC5_MONRO</name>
<dbReference type="InterPro" id="IPR036537">
    <property type="entry name" value="Adaptor_Cbl_N_dom_sf"/>
</dbReference>
<reference evidence="2 3" key="1">
    <citation type="journal article" date="2014" name="BMC Genomics">
        <title>Genome and secretome analysis of the hemibiotrophic fungal pathogen, Moniliophthora roreri, which causes frosty pod rot disease of cacao: mechanisms of the biotrophic and necrotrophic phases.</title>
        <authorList>
            <person name="Meinhardt L.W."/>
            <person name="Costa G.G.L."/>
            <person name="Thomazella D.P.T."/>
            <person name="Teixeira P.J.P.L."/>
            <person name="Carazzolle M.F."/>
            <person name="Schuster S.C."/>
            <person name="Carlson J.E."/>
            <person name="Guiltinan M.J."/>
            <person name="Mieczkowski P."/>
            <person name="Farmer A."/>
            <person name="Ramaraj T."/>
            <person name="Crozier J."/>
            <person name="Davis R.E."/>
            <person name="Shao J."/>
            <person name="Melnick R.L."/>
            <person name="Pereira G.A.G."/>
            <person name="Bailey B.A."/>
        </authorList>
    </citation>
    <scope>NUCLEOTIDE SEQUENCE [LARGE SCALE GENOMIC DNA]</scope>
    <source>
        <strain evidence="2 3">MCA 2997</strain>
    </source>
</reference>
<dbReference type="Gene3D" id="1.20.930.20">
    <property type="entry name" value="Adaptor protein Cbl, N-terminal domain"/>
    <property type="match status" value="1"/>
</dbReference>
<evidence type="ECO:0000313" key="2">
    <source>
        <dbReference type="EMBL" id="ESK91454.1"/>
    </source>
</evidence>
<dbReference type="GO" id="GO:0007166">
    <property type="term" value="P:cell surface receptor signaling pathway"/>
    <property type="evidence" value="ECO:0007669"/>
    <property type="project" value="InterPro"/>
</dbReference>
<comment type="caution">
    <text evidence="2">The sequence shown here is derived from an EMBL/GenBank/DDBJ whole genome shotgun (WGS) entry which is preliminary data.</text>
</comment>
<dbReference type="Gene3D" id="1.25.40.10">
    <property type="entry name" value="Tetratricopeptide repeat domain"/>
    <property type="match status" value="1"/>
</dbReference>
<dbReference type="OrthoDB" id="2975990at2759"/>
<dbReference type="CDD" id="cd21037">
    <property type="entry name" value="MLKL_NTD"/>
    <property type="match status" value="1"/>
</dbReference>
<proteinExistence type="predicted"/>
<evidence type="ECO:0000256" key="1">
    <source>
        <dbReference type="SAM" id="MobiDB-lite"/>
    </source>
</evidence>
<dbReference type="InterPro" id="IPR011990">
    <property type="entry name" value="TPR-like_helical_dom_sf"/>
</dbReference>
<dbReference type="AlphaFoldDB" id="V2YIC5"/>
<dbReference type="HOGENOM" id="CLU_040067_0_0_1"/>
<sequence length="518" mass="57537">MSDALSLLTNIISLGFKLKESVEKIKGNKETHRTLVHRINNSLKSLNHEYSKVSAKSAPSLLRSIKKLKSDMEHALESCHRPAARATMSSFKHWFNKDSIEAALLAIDKQISACFQEFTVLSTIRIERKLVHHDVEVNRKLDELLRRTPKVRDGSALSVTQRRTLQKVHKPASSVGIPRAASSVKSDTTIASSAPSVIPKSYSVDRLLQSPPVHPVNIPFPSKIQSSHSGSSISTSIQSHTSSVRPSCPSALKSLQQQADDLDSEYRKQRTLNFPSEAIIAARKAVGLRRVIVSMDKNARTTGALAKSLTYLARCLRDLNNSTYHERELTSTLAESVARYKEAFRADTGFRLGLATALYNYSVCLAEKKTAHGLKYQIKESRGDMSLVAALDAAHESVHHFSILENEEPEMYGFDLANALLNLSFILSDLGKNDRALGTARRAVALSNQFVASLDDPTVERNLDVGLEEEREKRIQVLHRTLMRVSYCLEFMGMMEESAEAEQEANQVLESQMALIGV</sequence>
<dbReference type="EMBL" id="AWSO01000345">
    <property type="protein sequence ID" value="ESK91454.1"/>
    <property type="molecule type" value="Genomic_DNA"/>
</dbReference>
<dbReference type="InterPro" id="IPR059179">
    <property type="entry name" value="MLKL-like_MCAfunc"/>
</dbReference>
<dbReference type="KEGG" id="mrr:Moror_2678"/>
<feature type="region of interest" description="Disordered" evidence="1">
    <location>
        <begin position="224"/>
        <end position="264"/>
    </location>
</feature>